<feature type="transmembrane region" description="Helical" evidence="1">
    <location>
        <begin position="12"/>
        <end position="31"/>
    </location>
</feature>
<evidence type="ECO:0000313" key="2">
    <source>
        <dbReference type="EMBL" id="KNG91955.1"/>
    </source>
</evidence>
<keyword evidence="1" id="KW-0812">Transmembrane</keyword>
<sequence>MTTPEWLKPGIYGALLGAAFVGIVGFSWGGWMTRGGADEFATAMAEDEVIAALVPVCLEISRTDPNRVAQIAAIREASTSQRRNVVMETGWATMPGSDGPNRDLAQACIEGLELDAS</sequence>
<proteinExistence type="predicted"/>
<keyword evidence="1" id="KW-0472">Membrane</keyword>
<accession>A0A0L1JJN0</accession>
<dbReference type="STRING" id="1317121.ATO11_19885"/>
<dbReference type="RefSeq" id="WP_050532654.1">
    <property type="nucleotide sequence ID" value="NZ_AQQZ01000021.1"/>
</dbReference>
<dbReference type="AlphaFoldDB" id="A0A0L1JJN0"/>
<organism evidence="2 3">
    <name type="scientific">Pseudaestuariivita atlantica</name>
    <dbReference type="NCBI Taxonomy" id="1317121"/>
    <lineage>
        <taxon>Bacteria</taxon>
        <taxon>Pseudomonadati</taxon>
        <taxon>Pseudomonadota</taxon>
        <taxon>Alphaproteobacteria</taxon>
        <taxon>Rhodobacterales</taxon>
        <taxon>Paracoccaceae</taxon>
        <taxon>Pseudaestuariivita</taxon>
    </lineage>
</organism>
<dbReference type="PATRIC" id="fig|1317121.7.peg.1736"/>
<dbReference type="OrthoDB" id="5514977at2"/>
<keyword evidence="1" id="KW-1133">Transmembrane helix</keyword>
<dbReference type="Proteomes" id="UP000036938">
    <property type="component" value="Unassembled WGS sequence"/>
</dbReference>
<evidence type="ECO:0000256" key="1">
    <source>
        <dbReference type="SAM" id="Phobius"/>
    </source>
</evidence>
<dbReference type="EMBL" id="AQQZ01000021">
    <property type="protein sequence ID" value="KNG91955.1"/>
    <property type="molecule type" value="Genomic_DNA"/>
</dbReference>
<protein>
    <submittedName>
        <fullName evidence="2">Uncharacterized protein</fullName>
    </submittedName>
</protein>
<reference evidence="2 3" key="1">
    <citation type="journal article" date="2015" name="Int. J. Syst. Evol. Microbiol.">
        <title>Aestuariivita atlantica sp. nov., isolated from deep sea sediment of the Atlantic Ocean.</title>
        <authorList>
            <person name="Li G."/>
            <person name="Lai Q."/>
            <person name="Du Y."/>
            <person name="Liu X."/>
            <person name="Sun F."/>
            <person name="Shao Z."/>
        </authorList>
    </citation>
    <scope>NUCLEOTIDE SEQUENCE [LARGE SCALE GENOMIC DNA]</scope>
    <source>
        <strain evidence="2 3">22II-S11-z3</strain>
    </source>
</reference>
<evidence type="ECO:0000313" key="3">
    <source>
        <dbReference type="Proteomes" id="UP000036938"/>
    </source>
</evidence>
<comment type="caution">
    <text evidence="2">The sequence shown here is derived from an EMBL/GenBank/DDBJ whole genome shotgun (WGS) entry which is preliminary data.</text>
</comment>
<name>A0A0L1JJN0_9RHOB</name>
<gene>
    <name evidence="2" type="ORF">ATO11_19885</name>
</gene>
<keyword evidence="3" id="KW-1185">Reference proteome</keyword>